<dbReference type="CDD" id="cd16106">
    <property type="entry name" value="Ubl_Dsk2p_like"/>
    <property type="match status" value="1"/>
</dbReference>
<proteinExistence type="predicted"/>
<dbReference type="Gene3D" id="3.10.20.90">
    <property type="entry name" value="Phosphatidylinositol 3-kinase Catalytic Subunit, Chain A, domain 1"/>
    <property type="match status" value="1"/>
</dbReference>
<dbReference type="PROSITE" id="PS50030">
    <property type="entry name" value="UBA"/>
    <property type="match status" value="1"/>
</dbReference>
<dbReference type="InterPro" id="IPR006636">
    <property type="entry name" value="STI1_HS-bd"/>
</dbReference>
<dbReference type="PANTHER" id="PTHR10677">
    <property type="entry name" value="UBIQUILIN"/>
    <property type="match status" value="1"/>
</dbReference>
<dbReference type="InterPro" id="IPR015496">
    <property type="entry name" value="Ubiquilin"/>
</dbReference>
<reference evidence="5" key="1">
    <citation type="journal article" date="2010" name="Genome Biol.">
        <title>Genome sequence of the necrotrophic plant pathogen Pythium ultimum reveals original pathogenicity mechanisms and effector repertoire.</title>
        <authorList>
            <person name="Levesque C.A."/>
            <person name="Brouwer H."/>
            <person name="Cano L."/>
            <person name="Hamilton J.P."/>
            <person name="Holt C."/>
            <person name="Huitema E."/>
            <person name="Raffaele S."/>
            <person name="Robideau G.P."/>
            <person name="Thines M."/>
            <person name="Win J."/>
            <person name="Zerillo M.M."/>
            <person name="Beakes G.W."/>
            <person name="Boore J.L."/>
            <person name="Busam D."/>
            <person name="Dumas B."/>
            <person name="Ferriera S."/>
            <person name="Fuerstenberg S.I."/>
            <person name="Gachon C.M."/>
            <person name="Gaulin E."/>
            <person name="Govers F."/>
            <person name="Grenville-Briggs L."/>
            <person name="Horner N."/>
            <person name="Hostetler J."/>
            <person name="Jiang R.H."/>
            <person name="Johnson J."/>
            <person name="Krajaejun T."/>
            <person name="Lin H."/>
            <person name="Meijer H.J."/>
            <person name="Moore B."/>
            <person name="Morris P."/>
            <person name="Phuntmart V."/>
            <person name="Puiu D."/>
            <person name="Shetty J."/>
            <person name="Stajich J.E."/>
            <person name="Tripathy S."/>
            <person name="Wawra S."/>
            <person name="van West P."/>
            <person name="Whitty B.R."/>
            <person name="Coutinho P.M."/>
            <person name="Henrissat B."/>
            <person name="Martin F."/>
            <person name="Thomas P.D."/>
            <person name="Tyler B.M."/>
            <person name="De Vries R.P."/>
            <person name="Kamoun S."/>
            <person name="Yandell M."/>
            <person name="Tisserat N."/>
            <person name="Buell C.R."/>
        </authorList>
    </citation>
    <scope>NUCLEOTIDE SEQUENCE</scope>
    <source>
        <strain evidence="5">DAOM:BR144</strain>
    </source>
</reference>
<dbReference type="Pfam" id="PF23195">
    <property type="entry name" value="UBQLN1"/>
    <property type="match status" value="2"/>
</dbReference>
<evidence type="ECO:0000259" key="2">
    <source>
        <dbReference type="PROSITE" id="PS50030"/>
    </source>
</evidence>
<reference evidence="5" key="2">
    <citation type="submission" date="2010-04" db="EMBL/GenBank/DDBJ databases">
        <authorList>
            <person name="Buell R."/>
            <person name="Hamilton J."/>
            <person name="Hostetler J."/>
        </authorList>
    </citation>
    <scope>NUCLEOTIDE SEQUENCE [LARGE SCALE GENOMIC DNA]</scope>
    <source>
        <strain evidence="5">DAOM:BR144</strain>
    </source>
</reference>
<feature type="domain" description="UBA" evidence="2">
    <location>
        <begin position="486"/>
        <end position="530"/>
    </location>
</feature>
<dbReference type="SMART" id="SM00727">
    <property type="entry name" value="STI1"/>
    <property type="match status" value="4"/>
</dbReference>
<dbReference type="Proteomes" id="UP000019132">
    <property type="component" value="Unassembled WGS sequence"/>
</dbReference>
<feature type="region of interest" description="Disordered" evidence="1">
    <location>
        <begin position="282"/>
        <end position="325"/>
    </location>
</feature>
<dbReference type="EMBL" id="GL376558">
    <property type="status" value="NOT_ANNOTATED_CDS"/>
    <property type="molecule type" value="Genomic_DNA"/>
</dbReference>
<sequence length="532" mass="55754">MVTLHVKTTAGKKFSVDVALEGTVVQCKQALVEPTEVPEAQQRLIYKGKVLKDDQTLASYGIEADHTIFFVRGSAPRPARPAPTTEASSTSETPAPASSATPAAVPTPAAAANPFGFPLFPPMGGATAGANNGAAANSFGGLFGAGAGMPNMATMQQQLMQNPDMMRQMMESPMMQGIMNNPEIMRAMMQSNPQIQQLMEQNPQLSHVLNDPELLRQSMEAMRNPAAMREMMRSQDTAMRNIESHPEGFNALRRMYHDVQEPLLDAAASGANAPRGPAFTMPGVAGGSANATTTQPASTANLTASSTTTSANPWATPSTSQNTSAAANPWAGLGGFGGMNAGAMGGAPNPEMMAQILQNPLFQPALEQIANNPELFLSQMEQMNPQMSQMLNANPQVRQMMQNPDFLRAMMNPQNMQAMMQMQSAMNQLRQSGLVPGLEGMNLGGATAGGSAAGASTGAAANPFAAFGGFGGFPLGGAAPAAPVGNPEELYASQLTQLVDMGFSNREQNIRALQATQGNVHAAVDRLLSGTI</sequence>
<feature type="compositionally biased region" description="Low complexity" evidence="1">
    <location>
        <begin position="296"/>
        <end position="320"/>
    </location>
</feature>
<dbReference type="GO" id="GO:0005829">
    <property type="term" value="C:cytosol"/>
    <property type="evidence" value="ECO:0007669"/>
    <property type="project" value="TreeGrafter"/>
</dbReference>
<dbReference type="Gene3D" id="1.10.8.10">
    <property type="entry name" value="DNA helicase RuvA subunit, C-terminal domain"/>
    <property type="match status" value="1"/>
</dbReference>
<dbReference type="STRING" id="431595.K3WV44"/>
<feature type="compositionally biased region" description="Low complexity" evidence="1">
    <location>
        <begin position="74"/>
        <end position="106"/>
    </location>
</feature>
<name>K3WV44_GLOUD</name>
<dbReference type="FunFam" id="1.10.260.100:FF:000001">
    <property type="entry name" value="Ubiquilin 1"/>
    <property type="match status" value="1"/>
</dbReference>
<dbReference type="InParanoid" id="K3WV44"/>
<protein>
    <recommendedName>
        <fullName evidence="6">Ubiquilin</fullName>
    </recommendedName>
</protein>
<dbReference type="SUPFAM" id="SSF46934">
    <property type="entry name" value="UBA-like"/>
    <property type="match status" value="1"/>
</dbReference>
<dbReference type="PANTHER" id="PTHR10677:SF3">
    <property type="entry name" value="FI07626P-RELATED"/>
    <property type="match status" value="1"/>
</dbReference>
<dbReference type="Pfam" id="PF00240">
    <property type="entry name" value="ubiquitin"/>
    <property type="match status" value="1"/>
</dbReference>
<organism evidence="4 5">
    <name type="scientific">Globisporangium ultimum (strain ATCC 200006 / CBS 805.95 / DAOM BR144)</name>
    <name type="common">Pythium ultimum</name>
    <dbReference type="NCBI Taxonomy" id="431595"/>
    <lineage>
        <taxon>Eukaryota</taxon>
        <taxon>Sar</taxon>
        <taxon>Stramenopiles</taxon>
        <taxon>Oomycota</taxon>
        <taxon>Peronosporomycetes</taxon>
        <taxon>Pythiales</taxon>
        <taxon>Pythiaceae</taxon>
        <taxon>Globisporangium</taxon>
    </lineage>
</organism>
<evidence type="ECO:0000313" key="4">
    <source>
        <dbReference type="EnsemblProtists" id="PYU1_T008841"/>
    </source>
</evidence>
<evidence type="ECO:0000256" key="1">
    <source>
        <dbReference type="SAM" id="MobiDB-lite"/>
    </source>
</evidence>
<dbReference type="OMA" id="EVRFQTQ"/>
<feature type="region of interest" description="Disordered" evidence="1">
    <location>
        <begin position="73"/>
        <end position="106"/>
    </location>
</feature>
<dbReference type="PROSITE" id="PS00299">
    <property type="entry name" value="UBIQUITIN_1"/>
    <property type="match status" value="1"/>
</dbReference>
<dbReference type="InterPro" id="IPR015940">
    <property type="entry name" value="UBA"/>
</dbReference>
<dbReference type="SMART" id="SM00165">
    <property type="entry name" value="UBA"/>
    <property type="match status" value="1"/>
</dbReference>
<dbReference type="PROSITE" id="PS50053">
    <property type="entry name" value="UBIQUITIN_2"/>
    <property type="match status" value="1"/>
</dbReference>
<dbReference type="InterPro" id="IPR029071">
    <property type="entry name" value="Ubiquitin-like_domsf"/>
</dbReference>
<dbReference type="SMART" id="SM00213">
    <property type="entry name" value="UBQ"/>
    <property type="match status" value="1"/>
</dbReference>
<evidence type="ECO:0008006" key="6">
    <source>
        <dbReference type="Google" id="ProtNLM"/>
    </source>
</evidence>
<dbReference type="HOGENOM" id="CLU_024293_4_0_1"/>
<dbReference type="SUPFAM" id="SSF54236">
    <property type="entry name" value="Ubiquitin-like"/>
    <property type="match status" value="1"/>
</dbReference>
<dbReference type="Pfam" id="PF00627">
    <property type="entry name" value="UBA"/>
    <property type="match status" value="1"/>
</dbReference>
<evidence type="ECO:0000313" key="5">
    <source>
        <dbReference type="Proteomes" id="UP000019132"/>
    </source>
</evidence>
<dbReference type="CDD" id="cd14399">
    <property type="entry name" value="UBA_PLICs"/>
    <property type="match status" value="1"/>
</dbReference>
<dbReference type="GO" id="GO:0031593">
    <property type="term" value="F:polyubiquitin modification-dependent protein binding"/>
    <property type="evidence" value="ECO:0007669"/>
    <property type="project" value="TreeGrafter"/>
</dbReference>
<dbReference type="EnsemblProtists" id="PYU1_T008841">
    <property type="protein sequence ID" value="PYU1_T008841"/>
    <property type="gene ID" value="PYU1_G008823"/>
</dbReference>
<evidence type="ECO:0000259" key="3">
    <source>
        <dbReference type="PROSITE" id="PS50053"/>
    </source>
</evidence>
<dbReference type="VEuPathDB" id="FungiDB:PYU1_G008823"/>
<dbReference type="Gene3D" id="1.10.260.100">
    <property type="match status" value="1"/>
</dbReference>
<keyword evidence="5" id="KW-1185">Reference proteome</keyword>
<accession>K3WV44</accession>
<dbReference type="InterPro" id="IPR009060">
    <property type="entry name" value="UBA-like_sf"/>
</dbReference>
<dbReference type="GO" id="GO:0006511">
    <property type="term" value="P:ubiquitin-dependent protein catabolic process"/>
    <property type="evidence" value="ECO:0007669"/>
    <property type="project" value="TreeGrafter"/>
</dbReference>
<dbReference type="eggNOG" id="KOG0010">
    <property type="taxonomic scope" value="Eukaryota"/>
</dbReference>
<reference evidence="4" key="3">
    <citation type="submission" date="2015-02" db="UniProtKB">
        <authorList>
            <consortium name="EnsemblProtists"/>
        </authorList>
    </citation>
    <scope>IDENTIFICATION</scope>
    <source>
        <strain evidence="4">DAOM BR144</strain>
    </source>
</reference>
<dbReference type="InterPro" id="IPR000626">
    <property type="entry name" value="Ubiquitin-like_dom"/>
</dbReference>
<feature type="domain" description="Ubiquitin-like" evidence="3">
    <location>
        <begin position="2"/>
        <end position="71"/>
    </location>
</feature>
<dbReference type="InterPro" id="IPR019954">
    <property type="entry name" value="Ubiquitin_CS"/>
</dbReference>
<dbReference type="AlphaFoldDB" id="K3WV44"/>